<evidence type="ECO:0000313" key="4">
    <source>
        <dbReference type="EMBL" id="CAG7632186.1"/>
    </source>
</evidence>
<dbReference type="InterPro" id="IPR020084">
    <property type="entry name" value="NUDIX_hydrolase_CS"/>
</dbReference>
<dbReference type="EMBL" id="CAJVAS010000014">
    <property type="protein sequence ID" value="CAG7632186.1"/>
    <property type="molecule type" value="Genomic_DNA"/>
</dbReference>
<dbReference type="InterPro" id="IPR000086">
    <property type="entry name" value="NUDIX_hydrolase_dom"/>
</dbReference>
<dbReference type="Pfam" id="PF00293">
    <property type="entry name" value="NUDIX"/>
    <property type="match status" value="1"/>
</dbReference>
<keyword evidence="5" id="KW-1185">Reference proteome</keyword>
<dbReference type="Proteomes" id="UP000693672">
    <property type="component" value="Unassembled WGS sequence"/>
</dbReference>
<sequence>MSIRTRVACIAVRDGQVVLMRKLIPTYFNYKQLTPPGGGVELNETLEEACVREMHEETGLIVEQPVLKGVISYMNYADRTCAVTMLFYADRIYGDLVTNEPEKHIPEWVDLGTVASNKLVPEYYSEMIGRLIAGQPLINARLEWNKPGAVAPFVWTIMS</sequence>
<dbReference type="PROSITE" id="PS51462">
    <property type="entry name" value="NUDIX"/>
    <property type="match status" value="1"/>
</dbReference>
<reference evidence="4" key="1">
    <citation type="submission" date="2021-06" db="EMBL/GenBank/DDBJ databases">
        <authorList>
            <person name="Criscuolo A."/>
        </authorList>
    </citation>
    <scope>NUCLEOTIDE SEQUENCE</scope>
    <source>
        <strain evidence="4">CIP111600</strain>
    </source>
</reference>
<protein>
    <recommendedName>
        <fullName evidence="3">Nudix hydrolase domain-containing protein</fullName>
    </recommendedName>
</protein>
<keyword evidence="2" id="KW-0378">Hydrolase</keyword>
<dbReference type="AlphaFoldDB" id="A0A916K2D3"/>
<dbReference type="GO" id="GO:0016787">
    <property type="term" value="F:hydrolase activity"/>
    <property type="evidence" value="ECO:0007669"/>
    <property type="project" value="UniProtKB-KW"/>
</dbReference>
<evidence type="ECO:0000313" key="5">
    <source>
        <dbReference type="Proteomes" id="UP000693672"/>
    </source>
</evidence>
<proteinExistence type="predicted"/>
<evidence type="ECO:0000256" key="2">
    <source>
        <dbReference type="ARBA" id="ARBA00022801"/>
    </source>
</evidence>
<evidence type="ECO:0000259" key="3">
    <source>
        <dbReference type="PROSITE" id="PS51462"/>
    </source>
</evidence>
<feature type="domain" description="Nudix hydrolase" evidence="3">
    <location>
        <begin position="1"/>
        <end position="133"/>
    </location>
</feature>
<organism evidence="4 5">
    <name type="scientific">Paenibacillus solanacearum</name>
    <dbReference type="NCBI Taxonomy" id="2048548"/>
    <lineage>
        <taxon>Bacteria</taxon>
        <taxon>Bacillati</taxon>
        <taxon>Bacillota</taxon>
        <taxon>Bacilli</taxon>
        <taxon>Bacillales</taxon>
        <taxon>Paenibacillaceae</taxon>
        <taxon>Paenibacillus</taxon>
    </lineage>
</organism>
<evidence type="ECO:0000256" key="1">
    <source>
        <dbReference type="ARBA" id="ARBA00001946"/>
    </source>
</evidence>
<dbReference type="PANTHER" id="PTHR43046:SF2">
    <property type="entry name" value="8-OXO-DGTP DIPHOSPHATASE-RELATED"/>
    <property type="match status" value="1"/>
</dbReference>
<dbReference type="CDD" id="cd02883">
    <property type="entry name" value="NUDIX_Hydrolase"/>
    <property type="match status" value="1"/>
</dbReference>
<gene>
    <name evidence="4" type="ORF">PAESOLCIP111_03355</name>
</gene>
<dbReference type="PROSITE" id="PS00893">
    <property type="entry name" value="NUDIX_BOX"/>
    <property type="match status" value="1"/>
</dbReference>
<name>A0A916K2D3_9BACL</name>
<comment type="cofactor">
    <cofactor evidence="1">
        <name>Mg(2+)</name>
        <dbReference type="ChEBI" id="CHEBI:18420"/>
    </cofactor>
</comment>
<accession>A0A916K2D3</accession>
<dbReference type="PANTHER" id="PTHR43046">
    <property type="entry name" value="GDP-MANNOSE MANNOSYL HYDROLASE"/>
    <property type="match status" value="1"/>
</dbReference>
<dbReference type="RefSeq" id="WP_218093114.1">
    <property type="nucleotide sequence ID" value="NZ_CAJVAS010000014.1"/>
</dbReference>
<comment type="caution">
    <text evidence="4">The sequence shown here is derived from an EMBL/GenBank/DDBJ whole genome shotgun (WGS) entry which is preliminary data.</text>
</comment>